<dbReference type="GO" id="GO:0043123">
    <property type="term" value="P:positive regulation of canonical NF-kappaB signal transduction"/>
    <property type="evidence" value="ECO:0007669"/>
    <property type="project" value="InterPro"/>
</dbReference>
<dbReference type="PANTHER" id="PTHR12120:SF10">
    <property type="entry name" value="TNFR-CYS DOMAIN-CONTAINING PROTEIN"/>
    <property type="match status" value="1"/>
</dbReference>
<keyword evidence="5" id="KW-0677">Repeat</keyword>
<dbReference type="InParanoid" id="A0A6P8HIQ4"/>
<organism evidence="15 16">
    <name type="scientific">Actinia tenebrosa</name>
    <name type="common">Australian red waratah sea anemone</name>
    <dbReference type="NCBI Taxonomy" id="6105"/>
    <lineage>
        <taxon>Eukaryota</taxon>
        <taxon>Metazoa</taxon>
        <taxon>Cnidaria</taxon>
        <taxon>Anthozoa</taxon>
        <taxon>Hexacorallia</taxon>
        <taxon>Actiniaria</taxon>
        <taxon>Actiniidae</taxon>
        <taxon>Actinia</taxon>
    </lineage>
</organism>
<proteinExistence type="predicted"/>
<feature type="domain" description="TNFR-Cys" evidence="14">
    <location>
        <begin position="75"/>
        <end position="114"/>
    </location>
</feature>
<dbReference type="KEGG" id="aten:116292530"/>
<comment type="subcellular location">
    <subcellularLocation>
        <location evidence="1">Membrane</location>
        <topology evidence="1">Single-pass membrane protein</topology>
    </subcellularLocation>
</comment>
<dbReference type="PROSITE" id="PS00652">
    <property type="entry name" value="TNFR_NGFR_1"/>
    <property type="match status" value="1"/>
</dbReference>
<evidence type="ECO:0000256" key="5">
    <source>
        <dbReference type="ARBA" id="ARBA00022737"/>
    </source>
</evidence>
<dbReference type="GO" id="GO:0005886">
    <property type="term" value="C:plasma membrane"/>
    <property type="evidence" value="ECO:0007669"/>
    <property type="project" value="TreeGrafter"/>
</dbReference>
<dbReference type="RefSeq" id="XP_031555731.1">
    <property type="nucleotide sequence ID" value="XM_031699871.1"/>
</dbReference>
<dbReference type="PANTHER" id="PTHR12120">
    <property type="entry name" value="TNFR-CYS DOMAIN-CONTAINING PROTEIN"/>
    <property type="match status" value="1"/>
</dbReference>
<accession>A0A6P8HIQ4</accession>
<keyword evidence="15" id="KW-1185">Reference proteome</keyword>
<evidence type="ECO:0000313" key="16">
    <source>
        <dbReference type="RefSeq" id="XP_031555731.1"/>
    </source>
</evidence>
<dbReference type="GeneID" id="116292530"/>
<dbReference type="Pfam" id="PF00531">
    <property type="entry name" value="Death"/>
    <property type="match status" value="1"/>
</dbReference>
<dbReference type="GO" id="GO:0046330">
    <property type="term" value="P:positive regulation of JNK cascade"/>
    <property type="evidence" value="ECO:0007669"/>
    <property type="project" value="InterPro"/>
</dbReference>
<evidence type="ECO:0000256" key="10">
    <source>
        <dbReference type="ARBA" id="ARBA00023180"/>
    </source>
</evidence>
<protein>
    <submittedName>
        <fullName evidence="16">Tumor necrosis factor receptor superfamily member 19-like</fullName>
    </submittedName>
</protein>
<dbReference type="InterPro" id="IPR001368">
    <property type="entry name" value="TNFR/NGFR_Cys_rich_reg"/>
</dbReference>
<keyword evidence="8 11" id="KW-1015">Disulfide bond</keyword>
<dbReference type="OrthoDB" id="5983054at2759"/>
<feature type="repeat" description="TNFR-Cys" evidence="11">
    <location>
        <begin position="75"/>
        <end position="114"/>
    </location>
</feature>
<keyword evidence="7 12" id="KW-0472">Membrane</keyword>
<dbReference type="InterPro" id="IPR000488">
    <property type="entry name" value="Death_dom"/>
</dbReference>
<dbReference type="SMART" id="SM00208">
    <property type="entry name" value="TNFR"/>
    <property type="match status" value="1"/>
</dbReference>
<evidence type="ECO:0000256" key="2">
    <source>
        <dbReference type="ARBA" id="ARBA00022692"/>
    </source>
</evidence>
<feature type="chain" id="PRO_5027595186" evidence="13">
    <location>
        <begin position="25"/>
        <end position="366"/>
    </location>
</feature>
<feature type="disulfide bond" evidence="11">
    <location>
        <begin position="96"/>
        <end position="114"/>
    </location>
</feature>
<keyword evidence="10" id="KW-0325">Glycoprotein</keyword>
<comment type="caution">
    <text evidence="11">Lacks conserved residue(s) required for the propagation of feature annotation.</text>
</comment>
<name>A0A6P8HIQ4_ACTTE</name>
<evidence type="ECO:0000256" key="11">
    <source>
        <dbReference type="PROSITE-ProRule" id="PRU00206"/>
    </source>
</evidence>
<dbReference type="PROSITE" id="PS50050">
    <property type="entry name" value="TNFR_NGFR_2"/>
    <property type="match status" value="1"/>
</dbReference>
<gene>
    <name evidence="16" type="primary">LOC116292530</name>
</gene>
<feature type="transmembrane region" description="Helical" evidence="12">
    <location>
        <begin position="193"/>
        <end position="215"/>
    </location>
</feature>
<evidence type="ECO:0000259" key="14">
    <source>
        <dbReference type="PROSITE" id="PS50050"/>
    </source>
</evidence>
<evidence type="ECO:0000256" key="6">
    <source>
        <dbReference type="ARBA" id="ARBA00022989"/>
    </source>
</evidence>
<keyword evidence="2 12" id="KW-0812">Transmembrane</keyword>
<dbReference type="Proteomes" id="UP000515163">
    <property type="component" value="Unplaced"/>
</dbReference>
<dbReference type="Pfam" id="PF00020">
    <property type="entry name" value="TNFR_c6"/>
    <property type="match status" value="1"/>
</dbReference>
<dbReference type="GO" id="GO:0007165">
    <property type="term" value="P:signal transduction"/>
    <property type="evidence" value="ECO:0007669"/>
    <property type="project" value="InterPro"/>
</dbReference>
<dbReference type="GO" id="GO:0006915">
    <property type="term" value="P:apoptotic process"/>
    <property type="evidence" value="ECO:0007669"/>
    <property type="project" value="UniProtKB-KW"/>
</dbReference>
<evidence type="ECO:0000256" key="1">
    <source>
        <dbReference type="ARBA" id="ARBA00004167"/>
    </source>
</evidence>
<feature type="disulfide bond" evidence="11">
    <location>
        <begin position="93"/>
        <end position="106"/>
    </location>
</feature>
<keyword evidence="6 12" id="KW-1133">Transmembrane helix</keyword>
<dbReference type="AlphaFoldDB" id="A0A6P8HIQ4"/>
<evidence type="ECO:0000256" key="8">
    <source>
        <dbReference type="ARBA" id="ARBA00023157"/>
    </source>
</evidence>
<dbReference type="InterPro" id="IPR011029">
    <property type="entry name" value="DEATH-like_dom_sf"/>
</dbReference>
<dbReference type="GO" id="GO:0038023">
    <property type="term" value="F:signaling receptor activity"/>
    <property type="evidence" value="ECO:0007669"/>
    <property type="project" value="InterPro"/>
</dbReference>
<dbReference type="Gene3D" id="1.10.533.10">
    <property type="entry name" value="Death Domain, Fas"/>
    <property type="match status" value="1"/>
</dbReference>
<evidence type="ECO:0000256" key="12">
    <source>
        <dbReference type="SAM" id="Phobius"/>
    </source>
</evidence>
<dbReference type="InterPro" id="IPR047526">
    <property type="entry name" value="TNR19/27/EDAR"/>
</dbReference>
<evidence type="ECO:0000256" key="3">
    <source>
        <dbReference type="ARBA" id="ARBA00022703"/>
    </source>
</evidence>
<keyword evidence="9" id="KW-0675">Receptor</keyword>
<evidence type="ECO:0000313" key="15">
    <source>
        <dbReference type="Proteomes" id="UP000515163"/>
    </source>
</evidence>
<evidence type="ECO:0000256" key="7">
    <source>
        <dbReference type="ARBA" id="ARBA00023136"/>
    </source>
</evidence>
<evidence type="ECO:0000256" key="9">
    <source>
        <dbReference type="ARBA" id="ARBA00023170"/>
    </source>
</evidence>
<dbReference type="SUPFAM" id="SSF47986">
    <property type="entry name" value="DEATH domain"/>
    <property type="match status" value="1"/>
</dbReference>
<sequence>MKQQVVQIVYTFCILLSAKKLVDCKQHTCSKNQYVIIDDQGRKSCLTCNNCPSGRGLYPPCGSELYHTARIDCFPCTENTYSDEYGPSSCKSCGICSSHEIVNNNCTASQNTNCSKACARGYYYDTTTHGCQQCSECCGNGEDIRIEECKKHDMPRSKQCSVHQSQHCKKGTTTSSPGGLQPHDHDSGQQTTWIIGLVFGIIAIIVITVIIIILTRTGRIHVPRRKRNDVEAENVSFNSNLFDNLSASLHDDPDTITPIECILETSIGEAPNVGPLKTSLKILLDPSRSFGGDIKSLADAFGYNGNKIDFLMKESHGSPTEELLRAKGHKSIKYLLEKLVYIEREDAARKLREYIKSQNCECERCK</sequence>
<keyword evidence="3" id="KW-0053">Apoptosis</keyword>
<evidence type="ECO:0000256" key="4">
    <source>
        <dbReference type="ARBA" id="ARBA00022729"/>
    </source>
</evidence>
<dbReference type="Gene3D" id="2.10.50.10">
    <property type="entry name" value="Tumor Necrosis Factor Receptor, subunit A, domain 2"/>
    <property type="match status" value="1"/>
</dbReference>
<reference evidence="16" key="1">
    <citation type="submission" date="2025-08" db="UniProtKB">
        <authorList>
            <consortium name="RefSeq"/>
        </authorList>
    </citation>
    <scope>IDENTIFICATION</scope>
    <source>
        <tissue evidence="16">Tentacle</tissue>
    </source>
</reference>
<feature type="signal peptide" evidence="13">
    <location>
        <begin position="1"/>
        <end position="24"/>
    </location>
</feature>
<keyword evidence="4 13" id="KW-0732">Signal</keyword>
<evidence type="ECO:0000256" key="13">
    <source>
        <dbReference type="SAM" id="SignalP"/>
    </source>
</evidence>